<comment type="similarity">
    <text evidence="1">Belongs to the ATP-dependent AMP-binding enzyme family.</text>
</comment>
<dbReference type="Gene3D" id="3.30.300.30">
    <property type="match status" value="1"/>
</dbReference>
<dbReference type="Pfam" id="PF00501">
    <property type="entry name" value="AMP-binding"/>
    <property type="match status" value="2"/>
</dbReference>
<evidence type="ECO:0000313" key="5">
    <source>
        <dbReference type="EMBL" id="UZJ24574.1"/>
    </source>
</evidence>
<dbReference type="Pfam" id="PF13193">
    <property type="entry name" value="AMP-binding_C"/>
    <property type="match status" value="1"/>
</dbReference>
<organism evidence="5 6">
    <name type="scientific">Rhodococcus antarcticus</name>
    <dbReference type="NCBI Taxonomy" id="2987751"/>
    <lineage>
        <taxon>Bacteria</taxon>
        <taxon>Bacillati</taxon>
        <taxon>Actinomycetota</taxon>
        <taxon>Actinomycetes</taxon>
        <taxon>Mycobacteriales</taxon>
        <taxon>Nocardiaceae</taxon>
        <taxon>Rhodococcus</taxon>
    </lineage>
</organism>
<gene>
    <name evidence="5" type="ORF">RHODO2019_15825</name>
</gene>
<dbReference type="SUPFAM" id="SSF56801">
    <property type="entry name" value="Acetyl-CoA synthetase-like"/>
    <property type="match status" value="1"/>
</dbReference>
<feature type="domain" description="AMP-dependent synthetase/ligase" evidence="3">
    <location>
        <begin position="108"/>
        <end position="276"/>
    </location>
</feature>
<evidence type="ECO:0000313" key="6">
    <source>
        <dbReference type="Proteomes" id="UP001164965"/>
    </source>
</evidence>
<dbReference type="CDD" id="cd04433">
    <property type="entry name" value="AFD_class_I"/>
    <property type="match status" value="1"/>
</dbReference>
<keyword evidence="6" id="KW-1185">Reference proteome</keyword>
<name>A0ABY6NZC6_9NOCA</name>
<feature type="domain" description="AMP-dependent synthetase/ligase" evidence="3">
    <location>
        <begin position="17"/>
        <end position="86"/>
    </location>
</feature>
<dbReference type="RefSeq" id="WP_265382681.1">
    <property type="nucleotide sequence ID" value="NZ_CP110615.1"/>
</dbReference>
<protein>
    <submittedName>
        <fullName evidence="5">Acyl--CoA ligase</fullName>
    </submittedName>
</protein>
<dbReference type="Gene3D" id="3.40.50.12780">
    <property type="entry name" value="N-terminal domain of ligase-like"/>
    <property type="match status" value="1"/>
</dbReference>
<dbReference type="PANTHER" id="PTHR43201:SF5">
    <property type="entry name" value="MEDIUM-CHAIN ACYL-COA LIGASE ACSF2, MITOCHONDRIAL"/>
    <property type="match status" value="1"/>
</dbReference>
<proteinExistence type="inferred from homology"/>
<dbReference type="InterPro" id="IPR000873">
    <property type="entry name" value="AMP-dep_synth/lig_dom"/>
</dbReference>
<evidence type="ECO:0000256" key="2">
    <source>
        <dbReference type="ARBA" id="ARBA00022598"/>
    </source>
</evidence>
<dbReference type="InterPro" id="IPR045851">
    <property type="entry name" value="AMP-bd_C_sf"/>
</dbReference>
<dbReference type="Proteomes" id="UP001164965">
    <property type="component" value="Chromosome"/>
</dbReference>
<dbReference type="InterPro" id="IPR025110">
    <property type="entry name" value="AMP-bd_C"/>
</dbReference>
<dbReference type="InterPro" id="IPR042099">
    <property type="entry name" value="ANL_N_sf"/>
</dbReference>
<sequence length="429" mass="45393">MTGPLTAAQAEIDQAGVAGALGDLARGDRLALVVPGSPRLVTAVMGALRAGVVPVVLDPATPRAELEALLTDVDPARVVRGADELEALHHHAPAELAPVPLGRPVHVTSGTTGRRKGVWSGVLAVDAARALWAEEADLWDFGPSDVHVVVSPLHHSAPLRFAIGTLLAGGSVLVPGSFSPAGFLELCADHRPTTVFTAPAQLQRLREHGGAEAALAGFRLIAHAGAPCPEPVKRWLVDAAGDAVWEFYGSTEGQFTVCSAADWAAHPGSVGRARPGRTLSTDPDGTIWCTVPTYARFTYWNAPDKTAAAWRGDAFTVGDLGRLDADGWLYLDGRRDDLVITGGVNVYPVEVERVLQECPGVREVAVYGVDDERWGQRVEVAVVGDAGAVDGWAREHLAPAQRPKVVHVLDELPRTSTGKVLRRALRARA</sequence>
<evidence type="ECO:0000256" key="1">
    <source>
        <dbReference type="ARBA" id="ARBA00006432"/>
    </source>
</evidence>
<dbReference type="EMBL" id="CP110615">
    <property type="protein sequence ID" value="UZJ24574.1"/>
    <property type="molecule type" value="Genomic_DNA"/>
</dbReference>
<evidence type="ECO:0000259" key="4">
    <source>
        <dbReference type="Pfam" id="PF13193"/>
    </source>
</evidence>
<reference evidence="5" key="1">
    <citation type="submission" date="2022-10" db="EMBL/GenBank/DDBJ databases">
        <title>Rhodococcus sp.75.</title>
        <authorList>
            <person name="Sun M."/>
        </authorList>
    </citation>
    <scope>NUCLEOTIDE SEQUENCE</scope>
    <source>
        <strain evidence="5">75</strain>
    </source>
</reference>
<dbReference type="GO" id="GO:0016874">
    <property type="term" value="F:ligase activity"/>
    <property type="evidence" value="ECO:0007669"/>
    <property type="project" value="UniProtKB-KW"/>
</dbReference>
<evidence type="ECO:0000259" key="3">
    <source>
        <dbReference type="Pfam" id="PF00501"/>
    </source>
</evidence>
<keyword evidence="2 5" id="KW-0436">Ligase</keyword>
<accession>A0ABY6NZC6</accession>
<feature type="domain" description="AMP-binding enzyme C-terminal" evidence="4">
    <location>
        <begin position="350"/>
        <end position="419"/>
    </location>
</feature>
<dbReference type="PANTHER" id="PTHR43201">
    <property type="entry name" value="ACYL-COA SYNTHETASE"/>
    <property type="match status" value="1"/>
</dbReference>